<protein>
    <submittedName>
        <fullName evidence="1">Uncharacterized protein</fullName>
    </submittedName>
</protein>
<comment type="caution">
    <text evidence="1">The sequence shown here is derived from an EMBL/GenBank/DDBJ whole genome shotgun (WGS) entry which is preliminary data.</text>
</comment>
<gene>
    <name evidence="1" type="ORF">JOE21_001674</name>
</gene>
<evidence type="ECO:0000313" key="1">
    <source>
        <dbReference type="EMBL" id="MDR6225676.1"/>
    </source>
</evidence>
<dbReference type="EMBL" id="JAVDQG010000003">
    <property type="protein sequence ID" value="MDR6225676.1"/>
    <property type="molecule type" value="Genomic_DNA"/>
</dbReference>
<dbReference type="RefSeq" id="WP_309864663.1">
    <property type="nucleotide sequence ID" value="NZ_JAVDQG010000003.1"/>
</dbReference>
<organism evidence="1 2">
    <name type="scientific">Desmospora profundinema</name>
    <dbReference type="NCBI Taxonomy" id="1571184"/>
    <lineage>
        <taxon>Bacteria</taxon>
        <taxon>Bacillati</taxon>
        <taxon>Bacillota</taxon>
        <taxon>Bacilli</taxon>
        <taxon>Bacillales</taxon>
        <taxon>Thermoactinomycetaceae</taxon>
        <taxon>Desmospora</taxon>
    </lineage>
</organism>
<reference evidence="1 2" key="1">
    <citation type="submission" date="2023-07" db="EMBL/GenBank/DDBJ databases">
        <title>Genomic Encyclopedia of Type Strains, Phase IV (KMG-IV): sequencing the most valuable type-strain genomes for metagenomic binning, comparative biology and taxonomic classification.</title>
        <authorList>
            <person name="Goeker M."/>
        </authorList>
    </citation>
    <scope>NUCLEOTIDE SEQUENCE [LARGE SCALE GENOMIC DNA]</scope>
    <source>
        <strain evidence="1 2">DSM 45903</strain>
    </source>
</reference>
<dbReference type="Proteomes" id="UP001185012">
    <property type="component" value="Unassembled WGS sequence"/>
</dbReference>
<keyword evidence="2" id="KW-1185">Reference proteome</keyword>
<name>A0ABU1ILL5_9BACL</name>
<accession>A0ABU1ILL5</accession>
<proteinExistence type="predicted"/>
<sequence>MGWRIGPSSLSPGQSARWWFHWSGWPGQEVIGVQPTTSGSELRWSDPGVRMNADGSTTYFMSVRNTGPYAVQFYWVGNKI</sequence>
<evidence type="ECO:0000313" key="2">
    <source>
        <dbReference type="Proteomes" id="UP001185012"/>
    </source>
</evidence>